<proteinExistence type="predicted"/>
<dbReference type="EMBL" id="CACVAS010000039">
    <property type="protein sequence ID" value="CAA6806110.1"/>
    <property type="molecule type" value="Genomic_DNA"/>
</dbReference>
<dbReference type="AlphaFoldDB" id="A0A6S6SU59"/>
<gene>
    <name evidence="1" type="ORF">HELGO_WM82087</name>
</gene>
<reference evidence="1" key="1">
    <citation type="submission" date="2020-01" db="EMBL/GenBank/DDBJ databases">
        <authorList>
            <person name="Meier V. D."/>
            <person name="Meier V D."/>
        </authorList>
    </citation>
    <scope>NUCLEOTIDE SEQUENCE</scope>
    <source>
        <strain evidence="1">HLG_WM_MAG_01</strain>
    </source>
</reference>
<name>A0A6S6SU59_9BACT</name>
<protein>
    <submittedName>
        <fullName evidence="1">Uncharacterized protein</fullName>
    </submittedName>
</protein>
<feature type="non-terminal residue" evidence="1">
    <location>
        <position position="32"/>
    </location>
</feature>
<accession>A0A6S6SU59</accession>
<sequence>MIKALLLFILFIFPLIINAQKITYDTLWSISP</sequence>
<evidence type="ECO:0000313" key="1">
    <source>
        <dbReference type="EMBL" id="CAA6806110.1"/>
    </source>
</evidence>
<organism evidence="1">
    <name type="scientific">uncultured Sulfurovum sp</name>
    <dbReference type="NCBI Taxonomy" id="269237"/>
    <lineage>
        <taxon>Bacteria</taxon>
        <taxon>Pseudomonadati</taxon>
        <taxon>Campylobacterota</taxon>
        <taxon>Epsilonproteobacteria</taxon>
        <taxon>Campylobacterales</taxon>
        <taxon>Sulfurovaceae</taxon>
        <taxon>Sulfurovum</taxon>
        <taxon>environmental samples</taxon>
    </lineage>
</organism>